<feature type="active site" description="Proton donor" evidence="15">
    <location>
        <position position="3"/>
    </location>
</feature>
<keyword evidence="13 15" id="KW-0326">Glycosidase</keyword>
<evidence type="ECO:0000259" key="16">
    <source>
        <dbReference type="PROSITE" id="PS51066"/>
    </source>
</evidence>
<organism evidence="18 19">
    <name type="scientific">Geobacter pickeringii</name>
    <dbReference type="NCBI Taxonomy" id="345632"/>
    <lineage>
        <taxon>Bacteria</taxon>
        <taxon>Pseudomonadati</taxon>
        <taxon>Thermodesulfobacteriota</taxon>
        <taxon>Desulfuromonadia</taxon>
        <taxon>Geobacterales</taxon>
        <taxon>Geobacteraceae</taxon>
        <taxon>Geobacter</taxon>
    </lineage>
</organism>
<dbReference type="InterPro" id="IPR015886">
    <property type="entry name" value="H2TH_FPG"/>
</dbReference>
<evidence type="ECO:0000256" key="13">
    <source>
        <dbReference type="ARBA" id="ARBA00023295"/>
    </source>
</evidence>
<evidence type="ECO:0000256" key="3">
    <source>
        <dbReference type="ARBA" id="ARBA00011245"/>
    </source>
</evidence>
<dbReference type="Pfam" id="PF06831">
    <property type="entry name" value="H2TH"/>
    <property type="match status" value="1"/>
</dbReference>
<dbReference type="NCBIfam" id="TIGR00577">
    <property type="entry name" value="fpg"/>
    <property type="match status" value="1"/>
</dbReference>
<name>A0A0B5BCB0_9BACT</name>
<evidence type="ECO:0000256" key="4">
    <source>
        <dbReference type="ARBA" id="ARBA00022723"/>
    </source>
</evidence>
<dbReference type="OrthoDB" id="9800855at2"/>
<dbReference type="NCBIfam" id="NF002211">
    <property type="entry name" value="PRK01103.1"/>
    <property type="match status" value="1"/>
</dbReference>
<dbReference type="PROSITE" id="PS01242">
    <property type="entry name" value="ZF_FPG_1"/>
    <property type="match status" value="1"/>
</dbReference>
<keyword evidence="12 15" id="KW-0511">Multifunctional enzyme</keyword>
<reference evidence="18 19" key="1">
    <citation type="journal article" date="2015" name="Genome Announc.">
        <title>Complete Genome of Geobacter pickeringii G13T, a Metal-Reducing Isolate from Sedimentary Kaolin Deposits.</title>
        <authorList>
            <person name="Badalamenti J.P."/>
            <person name="Bond D.R."/>
        </authorList>
    </citation>
    <scope>NUCLEOTIDE SEQUENCE [LARGE SCALE GENOMIC DNA]</scope>
    <source>
        <strain evidence="18 19">G13</strain>
    </source>
</reference>
<sequence length="267" mass="29580">MPELPEVELTRRRLERELVGKRIERVVVRTPKLRFPIPRELHDSLPGRTVRSVERRGKYLLLECEAGWLIIHLGMTGFLRLLPGTPPPGKHDHLDIAFADGAVLRFHDPRKFGTVAWTTDTPATHPLLAGIGPEPLTTAFDGAYLYDASRGRRVAVKQLLMNAAIVAGVGNIYANEALFRAGIRPDRPSSSLSHSECGRLVLAVREVLQGSIDQGSTYRVAEHTVAYHPLDFAVYGRGTGDCTRCGGALEEIRLGNRSTVYCPRCQR</sequence>
<keyword evidence="9 15" id="KW-0238">DNA-binding</keyword>
<dbReference type="PANTHER" id="PTHR22993">
    <property type="entry name" value="FORMAMIDOPYRIMIDINE-DNA GLYCOSYLASE"/>
    <property type="match status" value="1"/>
</dbReference>
<evidence type="ECO:0000256" key="2">
    <source>
        <dbReference type="ARBA" id="ARBA00009409"/>
    </source>
</evidence>
<comment type="cofactor">
    <cofactor evidence="15">
        <name>Zn(2+)</name>
        <dbReference type="ChEBI" id="CHEBI:29105"/>
    </cofactor>
    <text evidence="15">Binds 1 zinc ion per subunit.</text>
</comment>
<feature type="active site" description="Schiff-base intermediate with DNA" evidence="15">
    <location>
        <position position="2"/>
    </location>
</feature>
<comment type="catalytic activity">
    <reaction evidence="14 15">
        <text>2'-deoxyribonucleotide-(2'-deoxyribose 5'-phosphate)-2'-deoxyribonucleotide-DNA = a 3'-end 2'-deoxyribonucleotide-(2,3-dehydro-2,3-deoxyribose 5'-phosphate)-DNA + a 5'-end 5'-phospho-2'-deoxyribonucleoside-DNA + H(+)</text>
        <dbReference type="Rhea" id="RHEA:66592"/>
        <dbReference type="Rhea" id="RHEA-COMP:13180"/>
        <dbReference type="Rhea" id="RHEA-COMP:16897"/>
        <dbReference type="Rhea" id="RHEA-COMP:17067"/>
        <dbReference type="ChEBI" id="CHEBI:15378"/>
        <dbReference type="ChEBI" id="CHEBI:136412"/>
        <dbReference type="ChEBI" id="CHEBI:157695"/>
        <dbReference type="ChEBI" id="CHEBI:167181"/>
        <dbReference type="EC" id="4.2.99.18"/>
    </reaction>
</comment>
<accession>A0A0B5BCB0</accession>
<keyword evidence="19" id="KW-1185">Reference proteome</keyword>
<dbReference type="SUPFAM" id="SSF46946">
    <property type="entry name" value="S13-like H2TH domain"/>
    <property type="match status" value="1"/>
</dbReference>
<dbReference type="Pfam" id="PF06827">
    <property type="entry name" value="zf-FPG_IleRS"/>
    <property type="match status" value="1"/>
</dbReference>
<dbReference type="InterPro" id="IPR010979">
    <property type="entry name" value="Ribosomal_uS13-like_H2TH"/>
</dbReference>
<dbReference type="FunFam" id="3.20.190.10:FF:000001">
    <property type="entry name" value="Formamidopyrimidine-DNA glycosylase"/>
    <property type="match status" value="1"/>
</dbReference>
<evidence type="ECO:0000256" key="6">
    <source>
        <dbReference type="ARBA" id="ARBA00022771"/>
    </source>
</evidence>
<dbReference type="KEGG" id="gpi:GPICK_04365"/>
<proteinExistence type="inferred from homology"/>
<keyword evidence="6 15" id="KW-0863">Zinc-finger</keyword>
<dbReference type="AlphaFoldDB" id="A0A0B5BCB0"/>
<dbReference type="HOGENOM" id="CLU_038423_1_1_7"/>
<dbReference type="Gene3D" id="3.20.190.10">
    <property type="entry name" value="MutM-like, N-terminal"/>
    <property type="match status" value="1"/>
</dbReference>
<dbReference type="GO" id="GO:0006284">
    <property type="term" value="P:base-excision repair"/>
    <property type="evidence" value="ECO:0007669"/>
    <property type="project" value="InterPro"/>
</dbReference>
<evidence type="ECO:0000256" key="8">
    <source>
        <dbReference type="ARBA" id="ARBA00022833"/>
    </source>
</evidence>
<dbReference type="GO" id="GO:0034039">
    <property type="term" value="F:8-oxo-7,8-dihydroguanine DNA N-glycosylase activity"/>
    <property type="evidence" value="ECO:0007669"/>
    <property type="project" value="TreeGrafter"/>
</dbReference>
<feature type="binding site" evidence="15">
    <location>
        <position position="91"/>
    </location>
    <ligand>
        <name>DNA</name>
        <dbReference type="ChEBI" id="CHEBI:16991"/>
    </ligand>
</feature>
<evidence type="ECO:0000256" key="10">
    <source>
        <dbReference type="ARBA" id="ARBA00023204"/>
    </source>
</evidence>
<dbReference type="InterPro" id="IPR000214">
    <property type="entry name" value="Znf_DNA_glyclase/AP_lyase"/>
</dbReference>
<dbReference type="InterPro" id="IPR010663">
    <property type="entry name" value="Znf_FPG/IleRS"/>
</dbReference>
<dbReference type="InterPro" id="IPR015887">
    <property type="entry name" value="DNA_glyclase_Znf_dom_DNA_BS"/>
</dbReference>
<evidence type="ECO:0000259" key="17">
    <source>
        <dbReference type="PROSITE" id="PS51068"/>
    </source>
</evidence>
<dbReference type="CDD" id="cd08966">
    <property type="entry name" value="EcFpg-like_N"/>
    <property type="match status" value="1"/>
</dbReference>
<comment type="similarity">
    <text evidence="2 15">Belongs to the FPG family.</text>
</comment>
<comment type="catalytic activity">
    <reaction evidence="1 15">
        <text>Hydrolysis of DNA containing ring-opened 7-methylguanine residues, releasing 2,6-diamino-4-hydroxy-5-(N-methyl)formamidopyrimidine.</text>
        <dbReference type="EC" id="3.2.2.23"/>
    </reaction>
</comment>
<dbReference type="PROSITE" id="PS51066">
    <property type="entry name" value="ZF_FPG_2"/>
    <property type="match status" value="1"/>
</dbReference>
<dbReference type="STRING" id="345632.GPICK_04365"/>
<dbReference type="SUPFAM" id="SSF81624">
    <property type="entry name" value="N-terminal domain of MutM-like DNA repair proteins"/>
    <property type="match status" value="1"/>
</dbReference>
<dbReference type="Proteomes" id="UP000057609">
    <property type="component" value="Chromosome"/>
</dbReference>
<dbReference type="GO" id="GO:0008270">
    <property type="term" value="F:zinc ion binding"/>
    <property type="evidence" value="ECO:0007669"/>
    <property type="project" value="UniProtKB-UniRule"/>
</dbReference>
<feature type="domain" description="FPG-type" evidence="16">
    <location>
        <begin position="233"/>
        <end position="267"/>
    </location>
</feature>
<keyword evidence="10 15" id="KW-0234">DNA repair</keyword>
<gene>
    <name evidence="15" type="primary">mutM</name>
    <name evidence="15" type="synonym">fpg</name>
    <name evidence="18" type="ORF">GPICK_04365</name>
</gene>
<dbReference type="HAMAP" id="MF_00103">
    <property type="entry name" value="Fapy_DNA_glycosyl"/>
    <property type="match status" value="1"/>
</dbReference>
<dbReference type="SMART" id="SM01232">
    <property type="entry name" value="H2TH"/>
    <property type="match status" value="1"/>
</dbReference>
<dbReference type="Pfam" id="PF01149">
    <property type="entry name" value="Fapy_DNA_glyco"/>
    <property type="match status" value="1"/>
</dbReference>
<keyword evidence="4 15" id="KW-0479">Metal-binding</keyword>
<dbReference type="PANTHER" id="PTHR22993:SF9">
    <property type="entry name" value="FORMAMIDOPYRIMIDINE-DNA GLYCOSYLASE"/>
    <property type="match status" value="1"/>
</dbReference>
<keyword evidence="8 15" id="KW-0862">Zinc</keyword>
<evidence type="ECO:0000313" key="19">
    <source>
        <dbReference type="Proteomes" id="UP000057609"/>
    </source>
</evidence>
<dbReference type="PROSITE" id="PS51068">
    <property type="entry name" value="FPG_CAT"/>
    <property type="match status" value="1"/>
</dbReference>
<dbReference type="FunFam" id="1.10.8.50:FF:000003">
    <property type="entry name" value="Formamidopyrimidine-DNA glycosylase"/>
    <property type="match status" value="1"/>
</dbReference>
<evidence type="ECO:0000256" key="7">
    <source>
        <dbReference type="ARBA" id="ARBA00022801"/>
    </source>
</evidence>
<keyword evidence="11 15" id="KW-0456">Lyase</keyword>
<dbReference type="EC" id="4.2.99.18" evidence="15"/>
<dbReference type="EC" id="3.2.2.23" evidence="15"/>
<dbReference type="EMBL" id="CP009788">
    <property type="protein sequence ID" value="AJE02704.1"/>
    <property type="molecule type" value="Genomic_DNA"/>
</dbReference>
<protein>
    <recommendedName>
        <fullName evidence="15">Formamidopyrimidine-DNA glycosylase</fullName>
        <shortName evidence="15">Fapy-DNA glycosylase</shortName>
        <ecNumber evidence="15">3.2.2.23</ecNumber>
    </recommendedName>
    <alternativeName>
        <fullName evidence="15">DNA-(apurinic or apyrimidinic site) lyase MutM</fullName>
        <shortName evidence="15">AP lyase MutM</shortName>
        <ecNumber evidence="15">4.2.99.18</ecNumber>
    </alternativeName>
</protein>
<dbReference type="SMART" id="SM00898">
    <property type="entry name" value="Fapy_DNA_glyco"/>
    <property type="match status" value="1"/>
</dbReference>
<dbReference type="GO" id="GO:0003684">
    <property type="term" value="F:damaged DNA binding"/>
    <property type="evidence" value="ECO:0007669"/>
    <property type="project" value="InterPro"/>
</dbReference>
<dbReference type="InterPro" id="IPR020629">
    <property type="entry name" value="FPG_Glyclase"/>
</dbReference>
<feature type="binding site" evidence="15">
    <location>
        <position position="152"/>
    </location>
    <ligand>
        <name>DNA</name>
        <dbReference type="ChEBI" id="CHEBI:16991"/>
    </ligand>
</feature>
<dbReference type="Gene3D" id="1.10.8.50">
    <property type="match status" value="1"/>
</dbReference>
<evidence type="ECO:0000256" key="15">
    <source>
        <dbReference type="HAMAP-Rule" id="MF_00103"/>
    </source>
</evidence>
<comment type="subunit">
    <text evidence="3 15">Monomer.</text>
</comment>
<keyword evidence="7 15" id="KW-0378">Hydrolase</keyword>
<comment type="function">
    <text evidence="15">Involved in base excision repair of DNA damaged by oxidation or by mutagenic agents. Acts as DNA glycosylase that recognizes and removes damaged bases. Has a preference for oxidized purines, such as 7,8-dihydro-8-oxoguanine (8-oxoG). Has AP (apurinic/apyrimidinic) lyase activity and introduces nicks in the DNA strand. Cleaves the DNA backbone by beta-delta elimination to generate a single-strand break at the site of the removed base with both 3'- and 5'-phosphates.</text>
</comment>
<feature type="binding site" evidence="15">
    <location>
        <position position="110"/>
    </location>
    <ligand>
        <name>DNA</name>
        <dbReference type="ChEBI" id="CHEBI:16991"/>
    </ligand>
</feature>
<evidence type="ECO:0000256" key="11">
    <source>
        <dbReference type="ARBA" id="ARBA00023239"/>
    </source>
</evidence>
<evidence type="ECO:0000256" key="9">
    <source>
        <dbReference type="ARBA" id="ARBA00023125"/>
    </source>
</evidence>
<dbReference type="GO" id="GO:0140078">
    <property type="term" value="F:class I DNA-(apurinic or apyrimidinic site) endonuclease activity"/>
    <property type="evidence" value="ECO:0007669"/>
    <property type="project" value="UniProtKB-EC"/>
</dbReference>
<dbReference type="InterPro" id="IPR035937">
    <property type="entry name" value="FPG_N"/>
</dbReference>
<dbReference type="RefSeq" id="WP_039740799.1">
    <property type="nucleotide sequence ID" value="NZ_CP009788.1"/>
</dbReference>
<keyword evidence="5 15" id="KW-0227">DNA damage</keyword>
<evidence type="ECO:0000256" key="1">
    <source>
        <dbReference type="ARBA" id="ARBA00001668"/>
    </source>
</evidence>
<dbReference type="SUPFAM" id="SSF57716">
    <property type="entry name" value="Glucocorticoid receptor-like (DNA-binding domain)"/>
    <property type="match status" value="1"/>
</dbReference>
<feature type="active site" description="Proton donor; for delta-elimination activity" evidence="15">
    <location>
        <position position="257"/>
    </location>
</feature>
<feature type="domain" description="Formamidopyrimidine-DNA glycosylase catalytic" evidence="17">
    <location>
        <begin position="2"/>
        <end position="113"/>
    </location>
</feature>
<dbReference type="InterPro" id="IPR012319">
    <property type="entry name" value="FPG_cat"/>
</dbReference>
<evidence type="ECO:0000256" key="12">
    <source>
        <dbReference type="ARBA" id="ARBA00023268"/>
    </source>
</evidence>
<evidence type="ECO:0000256" key="14">
    <source>
        <dbReference type="ARBA" id="ARBA00044632"/>
    </source>
</evidence>
<evidence type="ECO:0000313" key="18">
    <source>
        <dbReference type="EMBL" id="AJE02704.1"/>
    </source>
</evidence>
<evidence type="ECO:0000256" key="5">
    <source>
        <dbReference type="ARBA" id="ARBA00022763"/>
    </source>
</evidence>
<feature type="active site" description="Proton donor; for beta-elimination activity" evidence="15">
    <location>
        <position position="58"/>
    </location>
</feature>